<evidence type="ECO:0000313" key="2">
    <source>
        <dbReference type="Proteomes" id="UP000308600"/>
    </source>
</evidence>
<proteinExistence type="predicted"/>
<accession>A0ACD3AXW5</accession>
<protein>
    <submittedName>
        <fullName evidence="1">Uncharacterized protein</fullName>
    </submittedName>
</protein>
<evidence type="ECO:0000313" key="1">
    <source>
        <dbReference type="EMBL" id="TFK70451.1"/>
    </source>
</evidence>
<organism evidence="1 2">
    <name type="scientific">Pluteus cervinus</name>
    <dbReference type="NCBI Taxonomy" id="181527"/>
    <lineage>
        <taxon>Eukaryota</taxon>
        <taxon>Fungi</taxon>
        <taxon>Dikarya</taxon>
        <taxon>Basidiomycota</taxon>
        <taxon>Agaricomycotina</taxon>
        <taxon>Agaricomycetes</taxon>
        <taxon>Agaricomycetidae</taxon>
        <taxon>Agaricales</taxon>
        <taxon>Pluteineae</taxon>
        <taxon>Pluteaceae</taxon>
        <taxon>Pluteus</taxon>
    </lineage>
</organism>
<reference evidence="1 2" key="1">
    <citation type="journal article" date="2019" name="Nat. Ecol. Evol.">
        <title>Megaphylogeny resolves global patterns of mushroom evolution.</title>
        <authorList>
            <person name="Varga T."/>
            <person name="Krizsan K."/>
            <person name="Foldi C."/>
            <person name="Dima B."/>
            <person name="Sanchez-Garcia M."/>
            <person name="Sanchez-Ramirez S."/>
            <person name="Szollosi G.J."/>
            <person name="Szarkandi J.G."/>
            <person name="Papp V."/>
            <person name="Albert L."/>
            <person name="Andreopoulos W."/>
            <person name="Angelini C."/>
            <person name="Antonin V."/>
            <person name="Barry K.W."/>
            <person name="Bougher N.L."/>
            <person name="Buchanan P."/>
            <person name="Buyck B."/>
            <person name="Bense V."/>
            <person name="Catcheside P."/>
            <person name="Chovatia M."/>
            <person name="Cooper J."/>
            <person name="Damon W."/>
            <person name="Desjardin D."/>
            <person name="Finy P."/>
            <person name="Geml J."/>
            <person name="Haridas S."/>
            <person name="Hughes K."/>
            <person name="Justo A."/>
            <person name="Karasinski D."/>
            <person name="Kautmanova I."/>
            <person name="Kiss B."/>
            <person name="Kocsube S."/>
            <person name="Kotiranta H."/>
            <person name="LaButti K.M."/>
            <person name="Lechner B.E."/>
            <person name="Liimatainen K."/>
            <person name="Lipzen A."/>
            <person name="Lukacs Z."/>
            <person name="Mihaltcheva S."/>
            <person name="Morgado L.N."/>
            <person name="Niskanen T."/>
            <person name="Noordeloos M.E."/>
            <person name="Ohm R.A."/>
            <person name="Ortiz-Santana B."/>
            <person name="Ovrebo C."/>
            <person name="Racz N."/>
            <person name="Riley R."/>
            <person name="Savchenko A."/>
            <person name="Shiryaev A."/>
            <person name="Soop K."/>
            <person name="Spirin V."/>
            <person name="Szebenyi C."/>
            <person name="Tomsovsky M."/>
            <person name="Tulloss R.E."/>
            <person name="Uehling J."/>
            <person name="Grigoriev I.V."/>
            <person name="Vagvolgyi C."/>
            <person name="Papp T."/>
            <person name="Martin F.M."/>
            <person name="Miettinen O."/>
            <person name="Hibbett D.S."/>
            <person name="Nagy L.G."/>
        </authorList>
    </citation>
    <scope>NUCLEOTIDE SEQUENCE [LARGE SCALE GENOMIC DNA]</scope>
    <source>
        <strain evidence="1 2">NL-1719</strain>
    </source>
</reference>
<keyword evidence="2" id="KW-1185">Reference proteome</keyword>
<dbReference type="EMBL" id="ML208313">
    <property type="protein sequence ID" value="TFK70451.1"/>
    <property type="molecule type" value="Genomic_DNA"/>
</dbReference>
<dbReference type="Proteomes" id="UP000308600">
    <property type="component" value="Unassembled WGS sequence"/>
</dbReference>
<sequence>MQISRQLLVECLPGFFRRYFKRDSPCLIFRLPLDIHVEHIFSYLHVEDIICLRRVNKAFYFLTHEPVIWKRFLERMNLPVPPMRPTFLYSHHATDYEIEQMVTRAISLDDNWNATKPSIYTRNILPAHHKVQDMFILPGGKYLVASVRDDHGYRYHIVLYALDHPKGHRAIARFPIEVKAYHLYAKYMKFKGKTGIMITYATRAFSDGAQPGLDPSNYSHKVDVEEPYPMAYQQATLFISLNTLDSLVDPMVEPGSDAFISRASQVGSSFTVMFQSQTVYPVDHMSLFELEGECCVLMTQQPNLISISNFEREKTVSLYLKPMQQYEGWITRISAVRALPWQRGLLVICHHLHPDLVHEQEYSFRLYAIPRPGFDVEQHIIEPFDINVIHDKYFSHFKISDYHFNFPTSAQDHPILYESRCPPPPISVFGYMDSPMGLVHYSIYPDFHDYPATKEKSAYRRYFYTLQHMYHQATHISSPHITHVLPGVYRSLTYTATQDNYDSPTMVRLRRYRSPHCESYPPDYPGVRPPTSDDITRKTKVLTRTRGFKDFDVSDEINEINHLGGVSAVAWDEGIGRLCIASQDGEDIMILDFAHIVQPDRRFDQWKRDQAMLGQESDAMDIS</sequence>
<gene>
    <name evidence="1" type="ORF">BDN72DRAFT_766439</name>
</gene>
<name>A0ACD3AXW5_9AGAR</name>